<dbReference type="CDD" id="cd19941">
    <property type="entry name" value="TIL"/>
    <property type="match status" value="3"/>
</dbReference>
<dbReference type="InterPro" id="IPR051368">
    <property type="entry name" value="SerProtInhib-TIL_Domain"/>
</dbReference>
<evidence type="ECO:0000256" key="2">
    <source>
        <dbReference type="ARBA" id="ARBA00022900"/>
    </source>
</evidence>
<dbReference type="InterPro" id="IPR002919">
    <property type="entry name" value="TIL_dom"/>
</dbReference>
<feature type="chain" id="PRO_5009314737" evidence="4">
    <location>
        <begin position="17"/>
        <end position="290"/>
    </location>
</feature>
<protein>
    <submittedName>
        <fullName evidence="7">Secreted protein</fullName>
    </submittedName>
</protein>
<accession>A0A1I8AJT4</accession>
<evidence type="ECO:0000256" key="1">
    <source>
        <dbReference type="ARBA" id="ARBA00022690"/>
    </source>
</evidence>
<dbReference type="Pfam" id="PF01826">
    <property type="entry name" value="TIL"/>
    <property type="match status" value="3"/>
</dbReference>
<dbReference type="InterPro" id="IPR036084">
    <property type="entry name" value="Ser_inhib-like_sf"/>
</dbReference>
<evidence type="ECO:0000259" key="5">
    <source>
        <dbReference type="Pfam" id="PF01826"/>
    </source>
</evidence>
<keyword evidence="6" id="KW-1185">Reference proteome</keyword>
<evidence type="ECO:0000256" key="4">
    <source>
        <dbReference type="SAM" id="SignalP"/>
    </source>
</evidence>
<keyword evidence="3" id="KW-1015">Disulfide bond</keyword>
<keyword evidence="4" id="KW-0732">Signal</keyword>
<feature type="domain" description="TIL" evidence="5">
    <location>
        <begin position="238"/>
        <end position="288"/>
    </location>
</feature>
<name>A0A1I8AJT4_9BILA</name>
<dbReference type="SUPFAM" id="SSF57567">
    <property type="entry name" value="Serine protease inhibitors"/>
    <property type="match status" value="3"/>
</dbReference>
<dbReference type="PANTHER" id="PTHR23259">
    <property type="entry name" value="RIDDLE"/>
    <property type="match status" value="1"/>
</dbReference>
<dbReference type="WBParaSite" id="L893_g620.t1">
    <property type="protein sequence ID" value="L893_g620.t1"/>
    <property type="gene ID" value="L893_g620"/>
</dbReference>
<dbReference type="Gene3D" id="2.10.25.10">
    <property type="entry name" value="Laminin"/>
    <property type="match status" value="5"/>
</dbReference>
<proteinExistence type="predicted"/>
<dbReference type="PANTHER" id="PTHR23259:SF70">
    <property type="entry name" value="ACCESSORY GLAND PROTEIN ACP62F-RELATED"/>
    <property type="match status" value="1"/>
</dbReference>
<evidence type="ECO:0000313" key="7">
    <source>
        <dbReference type="WBParaSite" id="L893_g620.t1"/>
    </source>
</evidence>
<keyword evidence="2" id="KW-0722">Serine protease inhibitor</keyword>
<evidence type="ECO:0000313" key="6">
    <source>
        <dbReference type="Proteomes" id="UP000095287"/>
    </source>
</evidence>
<dbReference type="GO" id="GO:0004867">
    <property type="term" value="F:serine-type endopeptidase inhibitor activity"/>
    <property type="evidence" value="ECO:0007669"/>
    <property type="project" value="UniProtKB-KW"/>
</dbReference>
<feature type="domain" description="TIL" evidence="5">
    <location>
        <begin position="129"/>
        <end position="183"/>
    </location>
</feature>
<feature type="domain" description="TIL" evidence="5">
    <location>
        <begin position="19"/>
        <end position="70"/>
    </location>
</feature>
<dbReference type="AlphaFoldDB" id="A0A1I8AJT4"/>
<evidence type="ECO:0000256" key="3">
    <source>
        <dbReference type="ARBA" id="ARBA00023157"/>
    </source>
</evidence>
<sequence length="290" mass="31358">MDVVHLFAAVLAVALAQDCGKYEELSPCLNSCDQICGQPPRKCSEICEDGQSCKCISGYCRDLNGACVPEEPECGVNEEESPCKNTCDQICGQPPRFCTDECIVGRACQCLPEYCRDCNGACILEGPQCGENEEKSPCKNTCDQICGGPPRACPLYCLLGHSCQCKPGYCRDRDGSCVPQPKCGPNEEVTPCKNTCDQVCGGPPRVCTLQCIFGHSCQCMPGFCRDCNGACVPEKPQCGENEEVSACKNTCDQYCGEPPRFCTQQCEIGHSCQCKPGYCRDSYGNCVATF</sequence>
<reference evidence="7" key="1">
    <citation type="submission" date="2016-11" db="UniProtKB">
        <authorList>
            <consortium name="WormBaseParasite"/>
        </authorList>
    </citation>
    <scope>IDENTIFICATION</scope>
</reference>
<organism evidence="6 7">
    <name type="scientific">Steinernema glaseri</name>
    <dbReference type="NCBI Taxonomy" id="37863"/>
    <lineage>
        <taxon>Eukaryota</taxon>
        <taxon>Metazoa</taxon>
        <taxon>Ecdysozoa</taxon>
        <taxon>Nematoda</taxon>
        <taxon>Chromadorea</taxon>
        <taxon>Rhabditida</taxon>
        <taxon>Tylenchina</taxon>
        <taxon>Panagrolaimomorpha</taxon>
        <taxon>Strongyloidoidea</taxon>
        <taxon>Steinernematidae</taxon>
        <taxon>Steinernema</taxon>
    </lineage>
</organism>
<keyword evidence="1" id="KW-0646">Protease inhibitor</keyword>
<dbReference type="Proteomes" id="UP000095287">
    <property type="component" value="Unplaced"/>
</dbReference>
<feature type="signal peptide" evidence="4">
    <location>
        <begin position="1"/>
        <end position="16"/>
    </location>
</feature>